<evidence type="ECO:0000313" key="3">
    <source>
        <dbReference type="Proteomes" id="UP000823860"/>
    </source>
</evidence>
<proteinExistence type="predicted"/>
<evidence type="ECO:0000256" key="1">
    <source>
        <dbReference type="SAM" id="Phobius"/>
    </source>
</evidence>
<reference evidence="2" key="2">
    <citation type="submission" date="2021-04" db="EMBL/GenBank/DDBJ databases">
        <authorList>
            <person name="Gilroy R."/>
        </authorList>
    </citation>
    <scope>NUCLEOTIDE SEQUENCE</scope>
    <source>
        <strain evidence="2">ChiHecec1B25-7008</strain>
    </source>
</reference>
<keyword evidence="1" id="KW-0812">Transmembrane</keyword>
<dbReference type="AlphaFoldDB" id="A0A9D2KTC1"/>
<evidence type="ECO:0000313" key="2">
    <source>
        <dbReference type="EMBL" id="HJA82969.1"/>
    </source>
</evidence>
<sequence>MKQRFYKTEWWKNTMTSLVGTVVGIVLTFGTTFYVEKKNKAEMAHQTVVITLHNLDARIDNLKESTAKMSHIDTLFQAVLKHTPTDLDKMNPDTLLAAYDAFTYLDIRLSENVAESIFSNSIEVWEYMDDERIIGRISNCYMVSNYCTETQKELQAERLALFQEFLKTQKSMKRTPETARTFFQRPEVQFYLSKHAALTEFISSYSMRILTLMHNRNKKELGIQQEELDAAGNLLNEEDYKELDEL</sequence>
<comment type="caution">
    <text evidence="2">The sequence shown here is derived from an EMBL/GenBank/DDBJ whole genome shotgun (WGS) entry which is preliminary data.</text>
</comment>
<name>A0A9D2KTC1_9BACE</name>
<protein>
    <submittedName>
        <fullName evidence="2">Uncharacterized protein</fullName>
    </submittedName>
</protein>
<reference evidence="2" key="1">
    <citation type="journal article" date="2021" name="PeerJ">
        <title>Extensive microbial diversity within the chicken gut microbiome revealed by metagenomics and culture.</title>
        <authorList>
            <person name="Gilroy R."/>
            <person name="Ravi A."/>
            <person name="Getino M."/>
            <person name="Pursley I."/>
            <person name="Horton D.L."/>
            <person name="Alikhan N.F."/>
            <person name="Baker D."/>
            <person name="Gharbi K."/>
            <person name="Hall N."/>
            <person name="Watson M."/>
            <person name="Adriaenssens E.M."/>
            <person name="Foster-Nyarko E."/>
            <person name="Jarju S."/>
            <person name="Secka A."/>
            <person name="Antonio M."/>
            <person name="Oren A."/>
            <person name="Chaudhuri R.R."/>
            <person name="La Ragione R."/>
            <person name="Hildebrand F."/>
            <person name="Pallen M.J."/>
        </authorList>
    </citation>
    <scope>NUCLEOTIDE SEQUENCE</scope>
    <source>
        <strain evidence="2">ChiHecec1B25-7008</strain>
    </source>
</reference>
<dbReference type="Proteomes" id="UP000823860">
    <property type="component" value="Unassembled WGS sequence"/>
</dbReference>
<accession>A0A9D2KTC1</accession>
<gene>
    <name evidence="2" type="ORF">H9785_03200</name>
</gene>
<dbReference type="EMBL" id="DWZE01000042">
    <property type="protein sequence ID" value="HJA82969.1"/>
    <property type="molecule type" value="Genomic_DNA"/>
</dbReference>
<keyword evidence="1" id="KW-0472">Membrane</keyword>
<organism evidence="2 3">
    <name type="scientific">Candidatus Bacteroides intestinavium</name>
    <dbReference type="NCBI Taxonomy" id="2838469"/>
    <lineage>
        <taxon>Bacteria</taxon>
        <taxon>Pseudomonadati</taxon>
        <taxon>Bacteroidota</taxon>
        <taxon>Bacteroidia</taxon>
        <taxon>Bacteroidales</taxon>
        <taxon>Bacteroidaceae</taxon>
        <taxon>Bacteroides</taxon>
    </lineage>
</organism>
<keyword evidence="1" id="KW-1133">Transmembrane helix</keyword>
<feature type="transmembrane region" description="Helical" evidence="1">
    <location>
        <begin position="15"/>
        <end position="35"/>
    </location>
</feature>